<feature type="transmembrane region" description="Helical" evidence="1">
    <location>
        <begin position="262"/>
        <end position="280"/>
    </location>
</feature>
<feature type="transmembrane region" description="Helical" evidence="1">
    <location>
        <begin position="112"/>
        <end position="131"/>
    </location>
</feature>
<feature type="transmembrane region" description="Helical" evidence="1">
    <location>
        <begin position="286"/>
        <end position="302"/>
    </location>
</feature>
<keyword evidence="1" id="KW-1133">Transmembrane helix</keyword>
<feature type="transmembrane region" description="Helical" evidence="1">
    <location>
        <begin position="231"/>
        <end position="250"/>
    </location>
</feature>
<feature type="transmembrane region" description="Helical" evidence="1">
    <location>
        <begin position="31"/>
        <end position="49"/>
    </location>
</feature>
<sequence length="315" mass="34295">MVWRPVIALLLLAPYLGEVLSTATSPLNLLVPWKYAMFAALYGSGALLCREVARRWGLGLPGLILLGMAYAVYEEALVDRYWFDPAYARDTGVGAYSEVWDTNLLLATHLTAFHTAVSICSSILIVTWLFPDYRDRSWIPARGLVVPAIAMLTVLFLTTETYVRPPRGPVFVAIGIGVLLVVAAFYTRRLPPLNRTPPARPRPRLLALVALVCAGTHFTLVYAVPAMGMPWPVGLVVTLIPLVVGALAVWRWITTGPFGHDSLWVVTGIIAFFIGLNAYAGLGGRYDLSIGALLLAAGLVWLHRRVKATDATSVG</sequence>
<keyword evidence="1" id="KW-0472">Membrane</keyword>
<organism evidence="2 3">
    <name type="scientific">Kibdelosporangium banguiense</name>
    <dbReference type="NCBI Taxonomy" id="1365924"/>
    <lineage>
        <taxon>Bacteria</taxon>
        <taxon>Bacillati</taxon>
        <taxon>Actinomycetota</taxon>
        <taxon>Actinomycetes</taxon>
        <taxon>Pseudonocardiales</taxon>
        <taxon>Pseudonocardiaceae</taxon>
        <taxon>Kibdelosporangium</taxon>
    </lineage>
</organism>
<dbReference type="RefSeq" id="WP_209645961.1">
    <property type="nucleotide sequence ID" value="NZ_JAGINW010000001.1"/>
</dbReference>
<feature type="transmembrane region" description="Helical" evidence="1">
    <location>
        <begin position="56"/>
        <end position="73"/>
    </location>
</feature>
<evidence type="ECO:0008006" key="4">
    <source>
        <dbReference type="Google" id="ProtNLM"/>
    </source>
</evidence>
<evidence type="ECO:0000313" key="2">
    <source>
        <dbReference type="EMBL" id="MBP2329096.1"/>
    </source>
</evidence>
<reference evidence="2 3" key="1">
    <citation type="submission" date="2021-03" db="EMBL/GenBank/DDBJ databases">
        <title>Sequencing the genomes of 1000 actinobacteria strains.</title>
        <authorList>
            <person name="Klenk H.-P."/>
        </authorList>
    </citation>
    <scope>NUCLEOTIDE SEQUENCE [LARGE SCALE GENOMIC DNA]</scope>
    <source>
        <strain evidence="2 3">DSM 46670</strain>
    </source>
</reference>
<keyword evidence="3" id="KW-1185">Reference proteome</keyword>
<gene>
    <name evidence="2" type="ORF">JOF56_009481</name>
</gene>
<proteinExistence type="predicted"/>
<dbReference type="EMBL" id="JAGINW010000001">
    <property type="protein sequence ID" value="MBP2329096.1"/>
    <property type="molecule type" value="Genomic_DNA"/>
</dbReference>
<evidence type="ECO:0000313" key="3">
    <source>
        <dbReference type="Proteomes" id="UP001519332"/>
    </source>
</evidence>
<feature type="transmembrane region" description="Helical" evidence="1">
    <location>
        <begin position="143"/>
        <end position="163"/>
    </location>
</feature>
<feature type="transmembrane region" description="Helical" evidence="1">
    <location>
        <begin position="169"/>
        <end position="186"/>
    </location>
</feature>
<feature type="transmembrane region" description="Helical" evidence="1">
    <location>
        <begin position="206"/>
        <end position="225"/>
    </location>
</feature>
<accession>A0ABS4TYV6</accession>
<protein>
    <recommendedName>
        <fullName evidence="4">DUF998 domain-containing protein</fullName>
    </recommendedName>
</protein>
<comment type="caution">
    <text evidence="2">The sequence shown here is derived from an EMBL/GenBank/DDBJ whole genome shotgun (WGS) entry which is preliminary data.</text>
</comment>
<dbReference type="Proteomes" id="UP001519332">
    <property type="component" value="Unassembled WGS sequence"/>
</dbReference>
<keyword evidence="1" id="KW-0812">Transmembrane</keyword>
<name>A0ABS4TYV6_9PSEU</name>
<evidence type="ECO:0000256" key="1">
    <source>
        <dbReference type="SAM" id="Phobius"/>
    </source>
</evidence>